<dbReference type="PANTHER" id="PTHR34700">
    <property type="entry name" value="POTASSIUM BINDING PROTEIN KBP"/>
    <property type="match status" value="1"/>
</dbReference>
<dbReference type="Gene3D" id="3.10.350.10">
    <property type="entry name" value="LysM domain"/>
    <property type="match status" value="1"/>
</dbReference>
<feature type="domain" description="LysM" evidence="2">
    <location>
        <begin position="26"/>
        <end position="74"/>
    </location>
</feature>
<dbReference type="OrthoDB" id="9765158at2"/>
<name>A0A1G6ZMX8_9BACT</name>
<keyword evidence="4" id="KW-1185">Reference proteome</keyword>
<dbReference type="EMBL" id="FNAQ01000003">
    <property type="protein sequence ID" value="SDE03852.1"/>
    <property type="molecule type" value="Genomic_DNA"/>
</dbReference>
<keyword evidence="1" id="KW-0732">Signal</keyword>
<evidence type="ECO:0000256" key="1">
    <source>
        <dbReference type="SAM" id="SignalP"/>
    </source>
</evidence>
<dbReference type="Pfam" id="PF01476">
    <property type="entry name" value="LysM"/>
    <property type="match status" value="1"/>
</dbReference>
<dbReference type="PROSITE" id="PS51782">
    <property type="entry name" value="LYSM"/>
    <property type="match status" value="1"/>
</dbReference>
<sequence>MRCFKTLLLSCLLLVPLLAGATETPTIYTIKKGDTLWGISQRFISDPWYWPSLWANNPLIRNPHLIYPGQKLAIYDGRIELLPASEEITRTAEPLPTPVDAISFEAHGDLQTFISADRLERSGRIVDTIDNRILMTQGDEVFVQMSDAQARIGARYRIYSLGELVRHPATNRKLGHQLIWLGELELTAAHEQVYSARITQAAREIERGSLLLPPAETNREIDLKRASQVLHGTLVAAAPGKIALGQHDVCHIDLGRNEGLEVGNMLTIVRPRQPTERAKADRNLRLPDSLLGRALVVRVDDASAVALILKASEPVYRGDLVYSEID</sequence>
<accession>A0A1G6ZMX8</accession>
<evidence type="ECO:0000259" key="2">
    <source>
        <dbReference type="PROSITE" id="PS51782"/>
    </source>
</evidence>
<organism evidence="3 4">
    <name type="scientific">Desulfuromonas thiophila</name>
    <dbReference type="NCBI Taxonomy" id="57664"/>
    <lineage>
        <taxon>Bacteria</taxon>
        <taxon>Pseudomonadati</taxon>
        <taxon>Thermodesulfobacteriota</taxon>
        <taxon>Desulfuromonadia</taxon>
        <taxon>Desulfuromonadales</taxon>
        <taxon>Desulfuromonadaceae</taxon>
        <taxon>Desulfuromonas</taxon>
    </lineage>
</organism>
<dbReference type="SMART" id="SM00257">
    <property type="entry name" value="LysM"/>
    <property type="match status" value="1"/>
</dbReference>
<dbReference type="AlphaFoldDB" id="A0A1G6ZMX8"/>
<dbReference type="InterPro" id="IPR036779">
    <property type="entry name" value="LysM_dom_sf"/>
</dbReference>
<dbReference type="InterPro" id="IPR018392">
    <property type="entry name" value="LysM"/>
</dbReference>
<feature type="chain" id="PRO_5017236068" evidence="1">
    <location>
        <begin position="22"/>
        <end position="326"/>
    </location>
</feature>
<dbReference type="PANTHER" id="PTHR34700:SF4">
    <property type="entry name" value="PHAGE-LIKE ELEMENT PBSX PROTEIN XKDP"/>
    <property type="match status" value="1"/>
</dbReference>
<dbReference type="Proteomes" id="UP000243205">
    <property type="component" value="Unassembled WGS sequence"/>
</dbReference>
<feature type="signal peptide" evidence="1">
    <location>
        <begin position="1"/>
        <end position="21"/>
    </location>
</feature>
<dbReference type="InterPro" id="IPR052196">
    <property type="entry name" value="Bact_Kbp"/>
</dbReference>
<reference evidence="4" key="1">
    <citation type="submission" date="2016-10" db="EMBL/GenBank/DDBJ databases">
        <authorList>
            <person name="Varghese N."/>
            <person name="Submissions S."/>
        </authorList>
    </citation>
    <scope>NUCLEOTIDE SEQUENCE [LARGE SCALE GENOMIC DNA]</scope>
    <source>
        <strain evidence="4">DSM 8987</strain>
    </source>
</reference>
<dbReference type="CDD" id="cd00118">
    <property type="entry name" value="LysM"/>
    <property type="match status" value="1"/>
</dbReference>
<dbReference type="SUPFAM" id="SSF54106">
    <property type="entry name" value="LysM domain"/>
    <property type="match status" value="1"/>
</dbReference>
<dbReference type="RefSeq" id="WP_092076575.1">
    <property type="nucleotide sequence ID" value="NZ_FNAQ01000003.1"/>
</dbReference>
<protein>
    <submittedName>
        <fullName evidence="3">LysM domain-containing protein</fullName>
    </submittedName>
</protein>
<evidence type="ECO:0000313" key="3">
    <source>
        <dbReference type="EMBL" id="SDE03852.1"/>
    </source>
</evidence>
<proteinExistence type="predicted"/>
<gene>
    <name evidence="3" type="ORF">SAMN05661003_10348</name>
</gene>
<dbReference type="STRING" id="57664.SAMN05661003_10348"/>
<evidence type="ECO:0000313" key="4">
    <source>
        <dbReference type="Proteomes" id="UP000243205"/>
    </source>
</evidence>